<dbReference type="PANTHER" id="PTHR13414">
    <property type="entry name" value="HUEL-CATION TRANSPORTER"/>
    <property type="match status" value="1"/>
</dbReference>
<dbReference type="Proteomes" id="UP000228945">
    <property type="component" value="Chromosome"/>
</dbReference>
<keyword evidence="3 6" id="KW-0812">Transmembrane</keyword>
<dbReference type="OrthoDB" id="9806522at2"/>
<keyword evidence="2" id="KW-0813">Transport</keyword>
<feature type="transmembrane region" description="Helical" evidence="6">
    <location>
        <begin position="172"/>
        <end position="191"/>
    </location>
</feature>
<protein>
    <submittedName>
        <fullName evidence="8">Cation transporter</fullName>
    </submittedName>
</protein>
<evidence type="ECO:0000313" key="8">
    <source>
        <dbReference type="EMBL" id="ATQ41511.1"/>
    </source>
</evidence>
<evidence type="ECO:0000256" key="4">
    <source>
        <dbReference type="ARBA" id="ARBA00022989"/>
    </source>
</evidence>
<dbReference type="RefSeq" id="WP_099620767.1">
    <property type="nucleotide sequence ID" value="NZ_CP024201.1"/>
</dbReference>
<keyword evidence="4 6" id="KW-1133">Transmembrane helix</keyword>
<dbReference type="InterPro" id="IPR040177">
    <property type="entry name" value="SLC30A9"/>
</dbReference>
<evidence type="ECO:0000313" key="9">
    <source>
        <dbReference type="Proteomes" id="UP000228945"/>
    </source>
</evidence>
<comment type="subcellular location">
    <subcellularLocation>
        <location evidence="1">Membrane</location>
        <topology evidence="1">Multi-pass membrane protein</topology>
    </subcellularLocation>
</comment>
<keyword evidence="5 6" id="KW-0472">Membrane</keyword>
<organism evidence="8 9">
    <name type="scientific">Caulobacter mirabilis</name>
    <dbReference type="NCBI Taxonomy" id="69666"/>
    <lineage>
        <taxon>Bacteria</taxon>
        <taxon>Pseudomonadati</taxon>
        <taxon>Pseudomonadota</taxon>
        <taxon>Alphaproteobacteria</taxon>
        <taxon>Caulobacterales</taxon>
        <taxon>Caulobacteraceae</taxon>
        <taxon>Caulobacter</taxon>
    </lineage>
</organism>
<dbReference type="InterPro" id="IPR058533">
    <property type="entry name" value="Cation_efflux_TM"/>
</dbReference>
<evidence type="ECO:0000256" key="3">
    <source>
        <dbReference type="ARBA" id="ARBA00022692"/>
    </source>
</evidence>
<evidence type="ECO:0000259" key="7">
    <source>
        <dbReference type="Pfam" id="PF01545"/>
    </source>
</evidence>
<evidence type="ECO:0000256" key="2">
    <source>
        <dbReference type="ARBA" id="ARBA00022448"/>
    </source>
</evidence>
<reference evidence="8 9" key="1">
    <citation type="submission" date="2017-10" db="EMBL/GenBank/DDBJ databases">
        <title>Genome sequence of Caulobacter mirabilis FWC38.</title>
        <authorList>
            <person name="Fiebig A."/>
            <person name="Crosson S."/>
        </authorList>
    </citation>
    <scope>NUCLEOTIDE SEQUENCE [LARGE SCALE GENOMIC DNA]</scope>
    <source>
        <strain evidence="8 9">FWC 38</strain>
    </source>
</reference>
<keyword evidence="9" id="KW-1185">Reference proteome</keyword>
<dbReference type="SUPFAM" id="SSF160240">
    <property type="entry name" value="Cation efflux protein cytoplasmic domain-like"/>
    <property type="match status" value="1"/>
</dbReference>
<gene>
    <name evidence="8" type="ORF">CSW64_03335</name>
</gene>
<name>A0A2D2AU41_9CAUL</name>
<dbReference type="GO" id="GO:0006829">
    <property type="term" value="P:zinc ion transport"/>
    <property type="evidence" value="ECO:0007669"/>
    <property type="project" value="InterPro"/>
</dbReference>
<dbReference type="InterPro" id="IPR002524">
    <property type="entry name" value="Cation_efflux"/>
</dbReference>
<feature type="transmembrane region" description="Helical" evidence="6">
    <location>
        <begin position="197"/>
        <end position="214"/>
    </location>
</feature>
<feature type="transmembrane region" description="Helical" evidence="6">
    <location>
        <begin position="12"/>
        <end position="34"/>
    </location>
</feature>
<accession>A0A2D2AU41</accession>
<evidence type="ECO:0000256" key="6">
    <source>
        <dbReference type="SAM" id="Phobius"/>
    </source>
</evidence>
<dbReference type="InterPro" id="IPR036837">
    <property type="entry name" value="Cation_efflux_CTD_sf"/>
</dbReference>
<feature type="transmembrane region" description="Helical" evidence="6">
    <location>
        <begin position="80"/>
        <end position="104"/>
    </location>
</feature>
<dbReference type="SUPFAM" id="SSF161111">
    <property type="entry name" value="Cation efflux protein transmembrane domain-like"/>
    <property type="match status" value="1"/>
</dbReference>
<proteinExistence type="predicted"/>
<dbReference type="NCBIfam" id="TIGR01297">
    <property type="entry name" value="CDF"/>
    <property type="match status" value="1"/>
</dbReference>
<dbReference type="Pfam" id="PF01545">
    <property type="entry name" value="Cation_efflux"/>
    <property type="match status" value="1"/>
</dbReference>
<sequence>MATTGTKDSARIVVYAALAGNLAIAAVKYVAFLLTGSSAMLTEAIHSTVDTGNQGLLLYGMARARKPPSPSHPFGYGMELYFWSFVVALMIFALGGAFSIYEGIHKIRHPEPIENAWINFVVLGLAILFEGLSFTVAWKEFKVVRKGAPFLRSLLVSKDPSIFAVLLEDGAALAGLVIALLGVTGATVLGLPWADGAASIGIGLLLVAVAVFLANETRSLLTGESASPAIVQAVKDALNADPRIESVAEVLSMHLGPQEILLGVTLDYRDDLTAVEIEEAGDQFADVIRGIDPRITRVFVRSGRARAAYLRPLPEPQV</sequence>
<dbReference type="KEGG" id="cmb:CSW64_03335"/>
<feature type="transmembrane region" description="Helical" evidence="6">
    <location>
        <begin position="116"/>
        <end position="138"/>
    </location>
</feature>
<dbReference type="PANTHER" id="PTHR13414:SF9">
    <property type="entry name" value="PROTON-COUPLED ZINC ANTIPORTER SLC30A9, MITOCHONDRIAL"/>
    <property type="match status" value="1"/>
</dbReference>
<dbReference type="AlphaFoldDB" id="A0A2D2AU41"/>
<evidence type="ECO:0000256" key="1">
    <source>
        <dbReference type="ARBA" id="ARBA00004141"/>
    </source>
</evidence>
<feature type="domain" description="Cation efflux protein transmembrane" evidence="7">
    <location>
        <begin position="15"/>
        <end position="221"/>
    </location>
</feature>
<dbReference type="InterPro" id="IPR027469">
    <property type="entry name" value="Cation_efflux_TMD_sf"/>
</dbReference>
<dbReference type="GO" id="GO:0016020">
    <property type="term" value="C:membrane"/>
    <property type="evidence" value="ECO:0007669"/>
    <property type="project" value="UniProtKB-SubCell"/>
</dbReference>
<dbReference type="GO" id="GO:0008324">
    <property type="term" value="F:monoatomic cation transmembrane transporter activity"/>
    <property type="evidence" value="ECO:0007669"/>
    <property type="project" value="InterPro"/>
</dbReference>
<dbReference type="Gene3D" id="1.20.1510.10">
    <property type="entry name" value="Cation efflux protein transmembrane domain"/>
    <property type="match status" value="1"/>
</dbReference>
<evidence type="ECO:0000256" key="5">
    <source>
        <dbReference type="ARBA" id="ARBA00023136"/>
    </source>
</evidence>
<dbReference type="EMBL" id="CP024201">
    <property type="protein sequence ID" value="ATQ41511.1"/>
    <property type="molecule type" value="Genomic_DNA"/>
</dbReference>